<evidence type="ECO:0000313" key="2">
    <source>
        <dbReference type="Proteomes" id="UP000078512"/>
    </source>
</evidence>
<sequence length="577" mass="65857">MLTTTTTHDSLDDEDCKDFEQTQIKIDLQYRAMVYEAMGIRLVPLAKSEQGELTPVSLPQHEPITGKRPIRAHGMKPSELFIHDRRGVLQLMLDSDRLICSNDIDGERYFSVGNELLEKLRLGTSKKSSNLVCYHLFCDEMKGGVGTDPATAFIFYPSDTLVDGVTPFSGFRYVPDDTPASFHLEAPPQRDLREDIFGIGPVQLLRKPVDVELYSKKVKQACEAVSEMLGDENYSCYLKDRWCAINRLPPSRDQQRCELFGVPNFNLGMSDDSLRTFQPFNNIQFKTLQKARFDPDWANRSYYVHFNELEVDLVGLETVADIQYGKVETSKTMRLIGPLPAPLRRAERPTGPTYKIEMSPDLNSVDKHKADGILGITNIIPLEPLTYNSPTPQSLCIINKRNSDNQSCYLAHGSVWCRGIKIDLIINKYDQVDLKCSYVEPAEFHDKFMNKKYNVGVLTEVDISHDRLVEVAVGVFEESFSDYSTLSKNCIAYMDMLAMRLSHYRVNRLPGFDVNGRKFEDYVFTEQERDEIQTSLNHYWNVQARMSAFHSKSRLDKLIHQVSRRGVEGHAVLLNAQ</sequence>
<dbReference type="EMBL" id="KV442046">
    <property type="protein sequence ID" value="OAQ28767.1"/>
    <property type="molecule type" value="Genomic_DNA"/>
</dbReference>
<evidence type="ECO:0000313" key="1">
    <source>
        <dbReference type="EMBL" id="OAQ28767.1"/>
    </source>
</evidence>
<reference evidence="1 2" key="1">
    <citation type="submission" date="2016-05" db="EMBL/GenBank/DDBJ databases">
        <title>Genome sequencing reveals origins of a unique bacterial endosymbiosis in the earliest lineages of terrestrial Fungi.</title>
        <authorList>
            <consortium name="DOE Joint Genome Institute"/>
            <person name="Uehling J."/>
            <person name="Gryganskyi A."/>
            <person name="Hameed K."/>
            <person name="Tschaplinski T."/>
            <person name="Misztal P."/>
            <person name="Wu S."/>
            <person name="Desiro A."/>
            <person name="Vande Pol N."/>
            <person name="Du Z.-Y."/>
            <person name="Zienkiewicz A."/>
            <person name="Zienkiewicz K."/>
            <person name="Morin E."/>
            <person name="Tisserant E."/>
            <person name="Splivallo R."/>
            <person name="Hainaut M."/>
            <person name="Henrissat B."/>
            <person name="Ohm R."/>
            <person name="Kuo A."/>
            <person name="Yan J."/>
            <person name="Lipzen A."/>
            <person name="Nolan M."/>
            <person name="Labutti K."/>
            <person name="Barry K."/>
            <person name="Goldstein A."/>
            <person name="Labbe J."/>
            <person name="Schadt C."/>
            <person name="Tuskan G."/>
            <person name="Grigoriev I."/>
            <person name="Martin F."/>
            <person name="Vilgalys R."/>
            <person name="Bonito G."/>
        </authorList>
    </citation>
    <scope>NUCLEOTIDE SEQUENCE [LARGE SCALE GENOMIC DNA]</scope>
    <source>
        <strain evidence="1 2">AG-77</strain>
    </source>
</reference>
<keyword evidence="2" id="KW-1185">Reference proteome</keyword>
<proteinExistence type="predicted"/>
<gene>
    <name evidence="1" type="ORF">K457DRAFT_19939</name>
</gene>
<dbReference type="AlphaFoldDB" id="A0A197JU10"/>
<dbReference type="Proteomes" id="UP000078512">
    <property type="component" value="Unassembled WGS sequence"/>
</dbReference>
<name>A0A197JU10_9FUNG</name>
<dbReference type="OrthoDB" id="2400404at2759"/>
<organism evidence="1 2">
    <name type="scientific">Linnemannia elongata AG-77</name>
    <dbReference type="NCBI Taxonomy" id="1314771"/>
    <lineage>
        <taxon>Eukaryota</taxon>
        <taxon>Fungi</taxon>
        <taxon>Fungi incertae sedis</taxon>
        <taxon>Mucoromycota</taxon>
        <taxon>Mortierellomycotina</taxon>
        <taxon>Mortierellomycetes</taxon>
        <taxon>Mortierellales</taxon>
        <taxon>Mortierellaceae</taxon>
        <taxon>Linnemannia</taxon>
    </lineage>
</organism>
<protein>
    <submittedName>
        <fullName evidence="1">Uncharacterized protein</fullName>
    </submittedName>
</protein>
<accession>A0A197JU10</accession>